<dbReference type="Proteomes" id="UP001056576">
    <property type="component" value="Segment"/>
</dbReference>
<accession>A0A9E7MRS1</accession>
<keyword evidence="2" id="KW-1185">Reference proteome</keyword>
<protein>
    <submittedName>
        <fullName evidence="1">Uncharacterized protein</fullName>
    </submittedName>
</protein>
<dbReference type="EMBL" id="ON529857">
    <property type="protein sequence ID" value="USN15193.1"/>
    <property type="molecule type" value="Genomic_DNA"/>
</dbReference>
<name>A0A9E7MRS1_9CAUD</name>
<proteinExistence type="predicted"/>
<reference evidence="1 2" key="1">
    <citation type="submission" date="2022-05" db="EMBL/GenBank/DDBJ databases">
        <authorList>
            <person name="Friedrich I."/>
            <person name="Poehlein A."/>
            <person name="Schneider D."/>
            <person name="Hertel R."/>
            <person name="Daniel R."/>
        </authorList>
    </citation>
    <scope>NUCLEOTIDE SEQUENCE [LARGE SCALE GENOMIC DNA]</scope>
</reference>
<organism evidence="1 2">
    <name type="scientific">Brevundimonas phage vB_BpoS-Kikimora</name>
    <dbReference type="NCBI Taxonomy" id="2948601"/>
    <lineage>
        <taxon>Viruses</taxon>
        <taxon>Duplodnaviria</taxon>
        <taxon>Heunggongvirae</taxon>
        <taxon>Uroviricota</taxon>
        <taxon>Caudoviricetes</taxon>
        <taxon>Jeanschmidtviridae</taxon>
        <taxon>Kikimoravirus</taxon>
        <taxon>Kikimoravirus kikimora</taxon>
    </lineage>
</organism>
<sequence>MTLHAKITDLILSGMYDHPHKTAPEGAQATAALLAEDILRLIADEPDTTPSSAKACGDRMTATAEALEPWMKHYPPSTRRTKLVEAANAANEASCGPLLDEILGLKAVLAFVKQDRDQAWRVRLEEQAQALRWGESLGQASRQLTRIAREAMTVMSYLEKHGPSIVAHLMDSDDNPGQRLRDALDDFAADKRTA</sequence>
<evidence type="ECO:0000313" key="1">
    <source>
        <dbReference type="EMBL" id="USN15193.1"/>
    </source>
</evidence>
<gene>
    <name evidence="1" type="ORF">KIKIMORA_00460</name>
</gene>
<evidence type="ECO:0000313" key="2">
    <source>
        <dbReference type="Proteomes" id="UP001056576"/>
    </source>
</evidence>